<dbReference type="Proteomes" id="UP000233551">
    <property type="component" value="Unassembled WGS sequence"/>
</dbReference>
<gene>
    <name evidence="1" type="ORF">CRG98_046233</name>
</gene>
<sequence length="82" mass="9308">MGSPGKWGQGAFSETVWEDGSRASADLLAYPTTLTLIQQFVNFKMKHIYREANTIAGHLARLARDDLFDFDSIVYFDCPFTR</sequence>
<comment type="caution">
    <text evidence="1">The sequence shown here is derived from an EMBL/GenBank/DDBJ whole genome shotgun (WGS) entry which is preliminary data.</text>
</comment>
<proteinExistence type="predicted"/>
<dbReference type="AlphaFoldDB" id="A0A2I0HNQ9"/>
<accession>A0A2I0HNQ9</accession>
<reference evidence="1 2" key="1">
    <citation type="submission" date="2017-11" db="EMBL/GenBank/DDBJ databases">
        <title>De-novo sequencing of pomegranate (Punica granatum L.) genome.</title>
        <authorList>
            <person name="Akparov Z."/>
            <person name="Amiraslanov A."/>
            <person name="Hajiyeva S."/>
            <person name="Abbasov M."/>
            <person name="Kaur K."/>
            <person name="Hamwieh A."/>
            <person name="Solovyev V."/>
            <person name="Salamov A."/>
            <person name="Braich B."/>
            <person name="Kosarev P."/>
            <person name="Mahmoud A."/>
            <person name="Hajiyev E."/>
            <person name="Babayeva S."/>
            <person name="Izzatullayeva V."/>
            <person name="Mammadov A."/>
            <person name="Mammadov A."/>
            <person name="Sharifova S."/>
            <person name="Ojaghi J."/>
            <person name="Eynullazada K."/>
            <person name="Bayramov B."/>
            <person name="Abdulazimova A."/>
            <person name="Shahmuradov I."/>
        </authorList>
    </citation>
    <scope>NUCLEOTIDE SEQUENCE [LARGE SCALE GENOMIC DNA]</scope>
    <source>
        <strain evidence="2">cv. AG2017</strain>
        <tissue evidence="1">Leaf</tissue>
    </source>
</reference>
<name>A0A2I0HNQ9_PUNGR</name>
<dbReference type="EMBL" id="PGOL01006670">
    <property type="protein sequence ID" value="PKI33367.1"/>
    <property type="molecule type" value="Genomic_DNA"/>
</dbReference>
<protein>
    <submittedName>
        <fullName evidence="1">Uncharacterized protein</fullName>
    </submittedName>
</protein>
<evidence type="ECO:0000313" key="2">
    <source>
        <dbReference type="Proteomes" id="UP000233551"/>
    </source>
</evidence>
<organism evidence="1 2">
    <name type="scientific">Punica granatum</name>
    <name type="common">Pomegranate</name>
    <dbReference type="NCBI Taxonomy" id="22663"/>
    <lineage>
        <taxon>Eukaryota</taxon>
        <taxon>Viridiplantae</taxon>
        <taxon>Streptophyta</taxon>
        <taxon>Embryophyta</taxon>
        <taxon>Tracheophyta</taxon>
        <taxon>Spermatophyta</taxon>
        <taxon>Magnoliopsida</taxon>
        <taxon>eudicotyledons</taxon>
        <taxon>Gunneridae</taxon>
        <taxon>Pentapetalae</taxon>
        <taxon>rosids</taxon>
        <taxon>malvids</taxon>
        <taxon>Myrtales</taxon>
        <taxon>Lythraceae</taxon>
        <taxon>Punica</taxon>
    </lineage>
</organism>
<evidence type="ECO:0000313" key="1">
    <source>
        <dbReference type="EMBL" id="PKI33367.1"/>
    </source>
</evidence>
<keyword evidence="2" id="KW-1185">Reference proteome</keyword>